<evidence type="ECO:0000259" key="2">
    <source>
        <dbReference type="Pfam" id="PF09860"/>
    </source>
</evidence>
<dbReference type="EMBL" id="QUNO01000005">
    <property type="protein sequence ID" value="REH48518.1"/>
    <property type="molecule type" value="Genomic_DNA"/>
</dbReference>
<dbReference type="Gene3D" id="1.10.10.10">
    <property type="entry name" value="Winged helix-like DNA-binding domain superfamily/Winged helix DNA-binding domain"/>
    <property type="match status" value="1"/>
</dbReference>
<dbReference type="RefSeq" id="WP_116175276.1">
    <property type="nucleotide sequence ID" value="NZ_CP144375.1"/>
</dbReference>
<dbReference type="SUPFAM" id="SSF46785">
    <property type="entry name" value="Winged helix' DNA-binding domain"/>
    <property type="match status" value="1"/>
</dbReference>
<gene>
    <name evidence="3" type="ORF">BCF44_105377</name>
</gene>
<feature type="domain" description="DUF2087" evidence="2">
    <location>
        <begin position="107"/>
        <end position="173"/>
    </location>
</feature>
<reference evidence="3 4" key="1">
    <citation type="submission" date="2018-08" db="EMBL/GenBank/DDBJ databases">
        <title>Genomic Encyclopedia of Archaeal and Bacterial Type Strains, Phase II (KMG-II): from individual species to whole genera.</title>
        <authorList>
            <person name="Goeker M."/>
        </authorList>
    </citation>
    <scope>NUCLEOTIDE SEQUENCE [LARGE SCALE GENOMIC DNA]</scope>
    <source>
        <strain evidence="3 4">DSM 45791</strain>
    </source>
</reference>
<evidence type="ECO:0000313" key="3">
    <source>
        <dbReference type="EMBL" id="REH48518.1"/>
    </source>
</evidence>
<keyword evidence="1" id="KW-0732">Signal</keyword>
<dbReference type="Pfam" id="PF09860">
    <property type="entry name" value="DUF2087"/>
    <property type="match status" value="1"/>
</dbReference>
<dbReference type="InterPro" id="IPR036388">
    <property type="entry name" value="WH-like_DNA-bd_sf"/>
</dbReference>
<dbReference type="AlphaFoldDB" id="A0A3E0HQ25"/>
<sequence length="183" mass="19490">MSAKLTAAAAALQALSSPTRLAILAAVADLNRQRKPVVLGELGFDMRTLTKEMGRLTEAGLLTRSRGQLIADLTPLSALAEAVVEATALARAIPPASPLRRFLVHGRIETLPKKPADLEALAAALCTLLPNDRTLTEAEVNDCLAQAGDDVAGLRRLLVDLHFVRRNGSAEYRVIEAPIDVTP</sequence>
<evidence type="ECO:0000256" key="1">
    <source>
        <dbReference type="SAM" id="SignalP"/>
    </source>
</evidence>
<dbReference type="InterPro" id="IPR018656">
    <property type="entry name" value="DUF2087"/>
</dbReference>
<dbReference type="Proteomes" id="UP000256269">
    <property type="component" value="Unassembled WGS sequence"/>
</dbReference>
<keyword evidence="4" id="KW-1185">Reference proteome</keyword>
<comment type="caution">
    <text evidence="3">The sequence shown here is derived from an EMBL/GenBank/DDBJ whole genome shotgun (WGS) entry which is preliminary data.</text>
</comment>
<feature type="chain" id="PRO_5039057879" description="DUF2087 domain-containing protein" evidence="1">
    <location>
        <begin position="23"/>
        <end position="183"/>
    </location>
</feature>
<feature type="signal peptide" evidence="1">
    <location>
        <begin position="1"/>
        <end position="22"/>
    </location>
</feature>
<accession>A0A3E0HQ25</accession>
<dbReference type="OrthoDB" id="3689944at2"/>
<dbReference type="InterPro" id="IPR036390">
    <property type="entry name" value="WH_DNA-bd_sf"/>
</dbReference>
<organism evidence="3 4">
    <name type="scientific">Kutzneria buriramensis</name>
    <dbReference type="NCBI Taxonomy" id="1045776"/>
    <lineage>
        <taxon>Bacteria</taxon>
        <taxon>Bacillati</taxon>
        <taxon>Actinomycetota</taxon>
        <taxon>Actinomycetes</taxon>
        <taxon>Pseudonocardiales</taxon>
        <taxon>Pseudonocardiaceae</taxon>
        <taxon>Kutzneria</taxon>
    </lineage>
</organism>
<evidence type="ECO:0000313" key="4">
    <source>
        <dbReference type="Proteomes" id="UP000256269"/>
    </source>
</evidence>
<proteinExistence type="predicted"/>
<protein>
    <recommendedName>
        <fullName evidence="2">DUF2087 domain-containing protein</fullName>
    </recommendedName>
</protein>
<name>A0A3E0HQ25_9PSEU</name>